<sequence length="62" mass="7302">LMLEAFDKDVAWGGTQLMPFWSSSLWRNSDRTYWTVFFDTGFIADSRNKDRSAIRLVREVNP</sequence>
<dbReference type="RefSeq" id="WP_330089420.1">
    <property type="nucleotide sequence ID" value="NZ_JAUGZK010000035.1"/>
</dbReference>
<evidence type="ECO:0008006" key="3">
    <source>
        <dbReference type="Google" id="ProtNLM"/>
    </source>
</evidence>
<comment type="caution">
    <text evidence="1">The sequence shown here is derived from an EMBL/GenBank/DDBJ whole genome shotgun (WGS) entry which is preliminary data.</text>
</comment>
<protein>
    <recommendedName>
        <fullName evidence="3">DUF1566 domain-containing protein</fullName>
    </recommendedName>
</protein>
<proteinExistence type="predicted"/>
<dbReference type="EMBL" id="JAUGZK010000035">
    <property type="protein sequence ID" value="MEE2026128.1"/>
    <property type="molecule type" value="Genomic_DNA"/>
</dbReference>
<feature type="non-terminal residue" evidence="1">
    <location>
        <position position="1"/>
    </location>
</feature>
<reference evidence="1 2" key="1">
    <citation type="submission" date="2023-06" db="EMBL/GenBank/DDBJ databases">
        <title>Alkalimonas sp., MEB004 an alkaliphilic bacterium isolated from Lonar Lake, India.</title>
        <authorList>
            <person name="Joshi A."/>
            <person name="Thite S."/>
        </authorList>
    </citation>
    <scope>NUCLEOTIDE SEQUENCE [LARGE SCALE GENOMIC DNA]</scope>
    <source>
        <strain evidence="1 2">MEB004</strain>
    </source>
</reference>
<name>A0ABU7JK95_9GAMM</name>
<gene>
    <name evidence="1" type="ORF">QWF21_17975</name>
</gene>
<keyword evidence="2" id="KW-1185">Reference proteome</keyword>
<dbReference type="Proteomes" id="UP001339167">
    <property type="component" value="Unassembled WGS sequence"/>
</dbReference>
<organism evidence="1 2">
    <name type="scientific">Alkalimonas mucilaginosa</name>
    <dbReference type="NCBI Taxonomy" id="3057676"/>
    <lineage>
        <taxon>Bacteria</taxon>
        <taxon>Pseudomonadati</taxon>
        <taxon>Pseudomonadota</taxon>
        <taxon>Gammaproteobacteria</taxon>
        <taxon>Alkalimonas</taxon>
    </lineage>
</organism>
<evidence type="ECO:0000313" key="2">
    <source>
        <dbReference type="Proteomes" id="UP001339167"/>
    </source>
</evidence>
<accession>A0ABU7JK95</accession>
<evidence type="ECO:0000313" key="1">
    <source>
        <dbReference type="EMBL" id="MEE2026128.1"/>
    </source>
</evidence>